<feature type="transmembrane region" description="Helical" evidence="1">
    <location>
        <begin position="6"/>
        <end position="30"/>
    </location>
</feature>
<evidence type="ECO:0000313" key="3">
    <source>
        <dbReference type="Proteomes" id="UP000490535"/>
    </source>
</evidence>
<dbReference type="Proteomes" id="UP000490535">
    <property type="component" value="Unassembled WGS sequence"/>
</dbReference>
<dbReference type="EMBL" id="WNDP01000048">
    <property type="protein sequence ID" value="KAF1024998.1"/>
    <property type="molecule type" value="Genomic_DNA"/>
</dbReference>
<keyword evidence="1" id="KW-0812">Transmembrane</keyword>
<accession>A0A833PFE5</accession>
<keyword evidence="1" id="KW-0472">Membrane</keyword>
<proteinExistence type="predicted"/>
<dbReference type="AlphaFoldDB" id="A0A833PFE5"/>
<reference evidence="3" key="1">
    <citation type="journal article" date="2020" name="MBio">
        <title>Horizontal gene transfer to a defensive symbiont with a reduced genome amongst a multipartite beetle microbiome.</title>
        <authorList>
            <person name="Waterworth S.C."/>
            <person name="Florez L.V."/>
            <person name="Rees E.R."/>
            <person name="Hertweck C."/>
            <person name="Kaltenpoth M."/>
            <person name="Kwan J.C."/>
        </authorList>
    </citation>
    <scope>NUCLEOTIDE SEQUENCE [LARGE SCALE GENOMIC DNA]</scope>
</reference>
<keyword evidence="1" id="KW-1133">Transmembrane helix</keyword>
<evidence type="ECO:0000313" key="2">
    <source>
        <dbReference type="EMBL" id="KAF1024998.1"/>
    </source>
</evidence>
<comment type="caution">
    <text evidence="2">The sequence shown here is derived from an EMBL/GenBank/DDBJ whole genome shotgun (WGS) entry which is preliminary data.</text>
</comment>
<sequence length="66" mass="7759">MNPMTVLLWLICVFLTIAFFGFAGLVIYMIKERKKAIKEFYTHREAMNLNFKASQRNINSNSEIEL</sequence>
<evidence type="ECO:0000256" key="1">
    <source>
        <dbReference type="SAM" id="Phobius"/>
    </source>
</evidence>
<name>A0A833PFE5_ACIBZ</name>
<protein>
    <submittedName>
        <fullName evidence="2">Uncharacterized protein</fullName>
    </submittedName>
</protein>
<organism evidence="2 3">
    <name type="scientific">Acinetobacter bereziniae</name>
    <name type="common">Acinetobacter genomosp. 10</name>
    <dbReference type="NCBI Taxonomy" id="106648"/>
    <lineage>
        <taxon>Bacteria</taxon>
        <taxon>Pseudomonadati</taxon>
        <taxon>Pseudomonadota</taxon>
        <taxon>Gammaproteobacteria</taxon>
        <taxon>Moraxellales</taxon>
        <taxon>Moraxellaceae</taxon>
        <taxon>Acinetobacter</taxon>
    </lineage>
</organism>
<gene>
    <name evidence="2" type="ORF">GAK29_02166</name>
</gene>